<organism evidence="7 8">
    <name type="scientific">Lamprobacter modestohalophilus</name>
    <dbReference type="NCBI Taxonomy" id="1064514"/>
    <lineage>
        <taxon>Bacteria</taxon>
        <taxon>Pseudomonadati</taxon>
        <taxon>Pseudomonadota</taxon>
        <taxon>Gammaproteobacteria</taxon>
        <taxon>Chromatiales</taxon>
        <taxon>Chromatiaceae</taxon>
        <taxon>Lamprobacter</taxon>
    </lineage>
</organism>
<gene>
    <name evidence="7" type="ORF">CKO42_05830</name>
</gene>
<evidence type="ECO:0000259" key="6">
    <source>
        <dbReference type="PROSITE" id="PS50045"/>
    </source>
</evidence>
<dbReference type="SUPFAM" id="SSF52172">
    <property type="entry name" value="CheY-like"/>
    <property type="match status" value="1"/>
</dbReference>
<dbReference type="Pfam" id="PF25601">
    <property type="entry name" value="AAA_lid_14"/>
    <property type="match status" value="1"/>
</dbReference>
<keyword evidence="4" id="KW-0804">Transcription</keyword>
<dbReference type="Gene3D" id="3.40.50.300">
    <property type="entry name" value="P-loop containing nucleotide triphosphate hydrolases"/>
    <property type="match status" value="1"/>
</dbReference>
<dbReference type="InterPro" id="IPR002078">
    <property type="entry name" value="Sigma_54_int"/>
</dbReference>
<feature type="region of interest" description="Disordered" evidence="5">
    <location>
        <begin position="471"/>
        <end position="514"/>
    </location>
</feature>
<dbReference type="SUPFAM" id="SSF52540">
    <property type="entry name" value="P-loop containing nucleoside triphosphate hydrolases"/>
    <property type="match status" value="1"/>
</dbReference>
<dbReference type="InterPro" id="IPR003593">
    <property type="entry name" value="AAA+_ATPase"/>
</dbReference>
<dbReference type="InterPro" id="IPR027417">
    <property type="entry name" value="P-loop_NTPase"/>
</dbReference>
<dbReference type="Gene3D" id="1.10.8.60">
    <property type="match status" value="1"/>
</dbReference>
<reference evidence="7 8" key="1">
    <citation type="journal article" date="2020" name="Microorganisms">
        <title>Osmotic Adaptation and Compatible Solute Biosynthesis of Phototrophic Bacteria as Revealed from Genome Analyses.</title>
        <authorList>
            <person name="Imhoff J.F."/>
            <person name="Rahn T."/>
            <person name="Kunzel S."/>
            <person name="Keller A."/>
            <person name="Neulinger S.C."/>
        </authorList>
    </citation>
    <scope>NUCLEOTIDE SEQUENCE [LARGE SCALE GENOMIC DNA]</scope>
    <source>
        <strain evidence="7 8">DSM 25653</strain>
    </source>
</reference>
<dbReference type="GO" id="GO:0043565">
    <property type="term" value="F:sequence-specific DNA binding"/>
    <property type="evidence" value="ECO:0007669"/>
    <property type="project" value="InterPro"/>
</dbReference>
<dbReference type="InterPro" id="IPR058031">
    <property type="entry name" value="AAA_lid_NorR"/>
</dbReference>
<name>A0A9X0W718_9GAMM</name>
<keyword evidence="1" id="KW-0547">Nucleotide-binding</keyword>
<dbReference type="AlphaFoldDB" id="A0A9X0W718"/>
<evidence type="ECO:0000256" key="1">
    <source>
        <dbReference type="ARBA" id="ARBA00022741"/>
    </source>
</evidence>
<evidence type="ECO:0000256" key="5">
    <source>
        <dbReference type="SAM" id="MobiDB-lite"/>
    </source>
</evidence>
<dbReference type="InterPro" id="IPR011006">
    <property type="entry name" value="CheY-like_superfamily"/>
</dbReference>
<keyword evidence="8" id="KW-1185">Reference proteome</keyword>
<dbReference type="Gene3D" id="1.10.10.60">
    <property type="entry name" value="Homeodomain-like"/>
    <property type="match status" value="1"/>
</dbReference>
<dbReference type="EMBL" id="NRRY01000006">
    <property type="protein sequence ID" value="MBK1617981.1"/>
    <property type="molecule type" value="Genomic_DNA"/>
</dbReference>
<keyword evidence="3" id="KW-0805">Transcription regulation</keyword>
<dbReference type="Proteomes" id="UP001138768">
    <property type="component" value="Unassembled WGS sequence"/>
</dbReference>
<dbReference type="SUPFAM" id="SSF46689">
    <property type="entry name" value="Homeodomain-like"/>
    <property type="match status" value="1"/>
</dbReference>
<dbReference type="PROSITE" id="PS50045">
    <property type="entry name" value="SIGMA54_INTERACT_4"/>
    <property type="match status" value="1"/>
</dbReference>
<feature type="domain" description="Sigma-54 factor interaction" evidence="6">
    <location>
        <begin position="149"/>
        <end position="378"/>
    </location>
</feature>
<dbReference type="GO" id="GO:0006355">
    <property type="term" value="P:regulation of DNA-templated transcription"/>
    <property type="evidence" value="ECO:0007669"/>
    <property type="project" value="InterPro"/>
</dbReference>
<dbReference type="GO" id="GO:0005524">
    <property type="term" value="F:ATP binding"/>
    <property type="evidence" value="ECO:0007669"/>
    <property type="project" value="UniProtKB-KW"/>
</dbReference>
<accession>A0A9X0W718</accession>
<evidence type="ECO:0000313" key="7">
    <source>
        <dbReference type="EMBL" id="MBK1617981.1"/>
    </source>
</evidence>
<evidence type="ECO:0000256" key="4">
    <source>
        <dbReference type="ARBA" id="ARBA00023163"/>
    </source>
</evidence>
<proteinExistence type="predicted"/>
<dbReference type="InterPro" id="IPR002197">
    <property type="entry name" value="HTH_Fis"/>
</dbReference>
<dbReference type="InterPro" id="IPR025944">
    <property type="entry name" value="Sigma_54_int_dom_CS"/>
</dbReference>
<dbReference type="InterPro" id="IPR045343">
    <property type="entry name" value="VpsR"/>
</dbReference>
<sequence length="514" mass="56439">MSMTIDARALEKRDLLYLAADGGQGVYQALHANGWNTLIARSIEEARTLADTRRLSLGLVEFDSLPSSKALLGLAGNCPPDMHWIALLKSDSLCRHEVREEVSQVCYDYHTLPIDLDRLQITLGHALGMASLRRRQRHSTKNDNPSLGLVGNSLALKALRQRITRLAVSDAPVMIAGESGTGKELTARALHHLSRRSEGPFVAVNCGALPASLIQSELFGYERGAFSGANQRVIGKIESANRGTLFLDEIGDLPQQLQVNLLRVLQEHSIQRVGGHVDIPLDLRILAATHIDLERAVAEGRFREDLYYRLNVLHLEMPPLRERVEDIELLAEYFFEAHAKEKRGGIRGLSPKAVKAMRLHAWPGNVRELINRMRGAMAVSEHALITPEDLGLGHLMQEAGGYSLEQIRAQAEIGALKRSLSQSSGTISLAAKRLGISRATLYRLMDKHGLQVAADGSNPQAAPPRLDNVAQYVPTPRKTSPCSAASAPPAPRQRVQEAAACSLRPPQRGGHYRR</sequence>
<evidence type="ECO:0000256" key="3">
    <source>
        <dbReference type="ARBA" id="ARBA00023015"/>
    </source>
</evidence>
<comment type="caution">
    <text evidence="7">The sequence shown here is derived from an EMBL/GenBank/DDBJ whole genome shotgun (WGS) entry which is preliminary data.</text>
</comment>
<dbReference type="PRINTS" id="PR01590">
    <property type="entry name" value="HTHFIS"/>
</dbReference>
<dbReference type="FunFam" id="3.40.50.300:FF:000006">
    <property type="entry name" value="DNA-binding transcriptional regulator NtrC"/>
    <property type="match status" value="1"/>
</dbReference>
<dbReference type="InterPro" id="IPR009057">
    <property type="entry name" value="Homeodomain-like_sf"/>
</dbReference>
<dbReference type="PANTHER" id="PTHR32071">
    <property type="entry name" value="TRANSCRIPTIONAL REGULATORY PROTEIN"/>
    <property type="match status" value="1"/>
</dbReference>
<dbReference type="Pfam" id="PF02954">
    <property type="entry name" value="HTH_8"/>
    <property type="match status" value="1"/>
</dbReference>
<dbReference type="SMART" id="SM00382">
    <property type="entry name" value="AAA"/>
    <property type="match status" value="1"/>
</dbReference>
<dbReference type="Pfam" id="PF20161">
    <property type="entry name" value="VpsR"/>
    <property type="match status" value="1"/>
</dbReference>
<evidence type="ECO:0000256" key="2">
    <source>
        <dbReference type="ARBA" id="ARBA00022840"/>
    </source>
</evidence>
<dbReference type="PANTHER" id="PTHR32071:SF120">
    <property type="entry name" value="TRANSCRIPTIONAL REGULATOR-RELATED"/>
    <property type="match status" value="1"/>
</dbReference>
<dbReference type="CDD" id="cd00009">
    <property type="entry name" value="AAA"/>
    <property type="match status" value="1"/>
</dbReference>
<dbReference type="Pfam" id="PF00158">
    <property type="entry name" value="Sigma54_activat"/>
    <property type="match status" value="1"/>
</dbReference>
<dbReference type="PROSITE" id="PS00688">
    <property type="entry name" value="SIGMA54_INTERACT_3"/>
    <property type="match status" value="1"/>
</dbReference>
<keyword evidence="2" id="KW-0067">ATP-binding</keyword>
<protein>
    <recommendedName>
        <fullName evidence="6">Sigma-54 factor interaction domain-containing protein</fullName>
    </recommendedName>
</protein>
<evidence type="ECO:0000313" key="8">
    <source>
        <dbReference type="Proteomes" id="UP001138768"/>
    </source>
</evidence>